<dbReference type="RefSeq" id="WP_151706176.1">
    <property type="nucleotide sequence ID" value="NZ_BKZQ01000050.1"/>
</dbReference>
<accession>A0A5J4JLC0</accession>
<evidence type="ECO:0000313" key="2">
    <source>
        <dbReference type="Proteomes" id="UP000391919"/>
    </source>
</evidence>
<proteinExistence type="predicted"/>
<dbReference type="EMBL" id="BKZQ01000050">
    <property type="protein sequence ID" value="GER71485.1"/>
    <property type="molecule type" value="Genomic_DNA"/>
</dbReference>
<dbReference type="Proteomes" id="UP000391919">
    <property type="component" value="Unassembled WGS sequence"/>
</dbReference>
<organism evidence="1 2">
    <name type="scientific">Weizmannia acidilactici</name>
    <dbReference type="NCBI Taxonomy" id="2607726"/>
    <lineage>
        <taxon>Bacteria</taxon>
        <taxon>Bacillati</taxon>
        <taxon>Bacillota</taxon>
        <taxon>Bacilli</taxon>
        <taxon>Bacillales</taxon>
        <taxon>Bacillaceae</taxon>
        <taxon>Heyndrickxia</taxon>
    </lineage>
</organism>
<evidence type="ECO:0000313" key="1">
    <source>
        <dbReference type="EMBL" id="GER71485.1"/>
    </source>
</evidence>
<keyword evidence="2" id="KW-1185">Reference proteome</keyword>
<sequence>MTEEEIKNAINRLRNREIEELYVKHEDFMAFREVLVVQDDFKHFKGIAQHGGNVVYRYLDTLRS</sequence>
<dbReference type="AlphaFoldDB" id="A0A5J4JLC0"/>
<comment type="caution">
    <text evidence="1">The sequence shown here is derived from an EMBL/GenBank/DDBJ whole genome shotgun (WGS) entry which is preliminary data.</text>
</comment>
<reference evidence="1 2" key="1">
    <citation type="submission" date="2019-09" db="EMBL/GenBank/DDBJ databases">
        <title>Draft genome sequence of Bacillus sp. JC-7.</title>
        <authorList>
            <person name="Tanaka N."/>
            <person name="Shiwa Y."/>
            <person name="Fujita N."/>
            <person name="Tanasupawat S."/>
        </authorList>
    </citation>
    <scope>NUCLEOTIDE SEQUENCE [LARGE SCALE GENOMIC DNA]</scope>
    <source>
        <strain evidence="1 2">JC-7</strain>
    </source>
</reference>
<gene>
    <name evidence="1" type="primary">ykzS</name>
    <name evidence="1" type="ORF">BpJC7_27880</name>
</gene>
<evidence type="ECO:0008006" key="3">
    <source>
        <dbReference type="Google" id="ProtNLM"/>
    </source>
</evidence>
<name>A0A5J4JLC0_9BACI</name>
<protein>
    <recommendedName>
        <fullName evidence="3">Abortive phage infection protein</fullName>
    </recommendedName>
</protein>